<dbReference type="EMBL" id="GEDG01022977">
    <property type="protein sequence ID" value="JAP17080.1"/>
    <property type="molecule type" value="Transcribed_RNA"/>
</dbReference>
<reference evidence="1" key="1">
    <citation type="submission" date="2015-12" db="EMBL/GenBank/DDBJ databases">
        <title>Gene expression during late stages of embryo sac development: a critical building block for successful pollen-pistil interactions.</title>
        <authorList>
            <person name="Liu Y."/>
            <person name="Joly V."/>
            <person name="Sabar M."/>
            <person name="Matton D.P."/>
        </authorList>
    </citation>
    <scope>NUCLEOTIDE SEQUENCE</scope>
</reference>
<accession>A0A0V0HA34</accession>
<protein>
    <submittedName>
        <fullName evidence="1">Putative ovule protein</fullName>
    </submittedName>
</protein>
<proteinExistence type="predicted"/>
<sequence>MTFHSSVCKFHREAPRFLLIMPCQHSMILILSLVRTASKFCVATLKQLDPIPFVYKVSLSYPADQPPTHNHSPLFLSRIFAVLQTFSSFSDILVFCRDSYSLFQKHLVLVA</sequence>
<evidence type="ECO:0000313" key="1">
    <source>
        <dbReference type="EMBL" id="JAP17080.1"/>
    </source>
</evidence>
<name>A0A0V0HA34_SOLCH</name>
<organism evidence="1">
    <name type="scientific">Solanum chacoense</name>
    <name type="common">Chaco potato</name>
    <dbReference type="NCBI Taxonomy" id="4108"/>
    <lineage>
        <taxon>Eukaryota</taxon>
        <taxon>Viridiplantae</taxon>
        <taxon>Streptophyta</taxon>
        <taxon>Embryophyta</taxon>
        <taxon>Tracheophyta</taxon>
        <taxon>Spermatophyta</taxon>
        <taxon>Magnoliopsida</taxon>
        <taxon>eudicotyledons</taxon>
        <taxon>Gunneridae</taxon>
        <taxon>Pentapetalae</taxon>
        <taxon>asterids</taxon>
        <taxon>lamiids</taxon>
        <taxon>Solanales</taxon>
        <taxon>Solanaceae</taxon>
        <taxon>Solanoideae</taxon>
        <taxon>Solaneae</taxon>
        <taxon>Solanum</taxon>
    </lineage>
</organism>
<dbReference type="AlphaFoldDB" id="A0A0V0HA34"/>